<dbReference type="OMA" id="VHRNWTS"/>
<evidence type="ECO:0000313" key="1">
    <source>
        <dbReference type="EMBL" id="EDQ86806.1"/>
    </source>
</evidence>
<sequence>MAADTPVFFLDAFAMRQFTDPTYQGTRLKCSPEEFARQVNERCGLQDLKDGYAPFCKHVFVENFVGASCPVVELNAETEQLVTSAYKARTEKELPVLTRWIPADRIQAPQAKYLDVILYSREQIIDEHNAMKDENVDIPDSPWGIISVKAQMEPFETPMQPITMMRNALGKDEGGSGVTLDRAKYQESVEYWSRHVPIA</sequence>
<dbReference type="PANTHER" id="PTHR38666:SF2">
    <property type="entry name" value="FLAGELLAR ASSOCIATED PROTEIN"/>
    <property type="match status" value="1"/>
</dbReference>
<dbReference type="InParanoid" id="A9V6H0"/>
<dbReference type="PANTHER" id="PTHR38666">
    <property type="match status" value="1"/>
</dbReference>
<dbReference type="AlphaFoldDB" id="A9V6H0"/>
<dbReference type="InterPro" id="IPR021610">
    <property type="entry name" value="DUF3228"/>
</dbReference>
<evidence type="ECO:0000313" key="2">
    <source>
        <dbReference type="Proteomes" id="UP000001357"/>
    </source>
</evidence>
<dbReference type="GeneID" id="5893619"/>
<proteinExistence type="predicted"/>
<evidence type="ECO:0008006" key="3">
    <source>
        <dbReference type="Google" id="ProtNLM"/>
    </source>
</evidence>
<dbReference type="Pfam" id="PF11539">
    <property type="entry name" value="DUF3228"/>
    <property type="match status" value="1"/>
</dbReference>
<reference evidence="1 2" key="1">
    <citation type="journal article" date="2008" name="Nature">
        <title>The genome of the choanoflagellate Monosiga brevicollis and the origin of metazoans.</title>
        <authorList>
            <consortium name="JGI Sequencing"/>
            <person name="King N."/>
            <person name="Westbrook M.J."/>
            <person name="Young S.L."/>
            <person name="Kuo A."/>
            <person name="Abedin M."/>
            <person name="Chapman J."/>
            <person name="Fairclough S."/>
            <person name="Hellsten U."/>
            <person name="Isogai Y."/>
            <person name="Letunic I."/>
            <person name="Marr M."/>
            <person name="Pincus D."/>
            <person name="Putnam N."/>
            <person name="Rokas A."/>
            <person name="Wright K.J."/>
            <person name="Zuzow R."/>
            <person name="Dirks W."/>
            <person name="Good M."/>
            <person name="Goodstein D."/>
            <person name="Lemons D."/>
            <person name="Li W."/>
            <person name="Lyons J.B."/>
            <person name="Morris A."/>
            <person name="Nichols S."/>
            <person name="Richter D.J."/>
            <person name="Salamov A."/>
            <person name="Bork P."/>
            <person name="Lim W.A."/>
            <person name="Manning G."/>
            <person name="Miller W.T."/>
            <person name="McGinnis W."/>
            <person name="Shapiro H."/>
            <person name="Tjian R."/>
            <person name="Grigoriev I.V."/>
            <person name="Rokhsar D."/>
        </authorList>
    </citation>
    <scope>NUCLEOTIDE SEQUENCE [LARGE SCALE GENOMIC DNA]</scope>
    <source>
        <strain evidence="2">MX1 / ATCC 50154</strain>
    </source>
</reference>
<dbReference type="Proteomes" id="UP000001357">
    <property type="component" value="Unassembled WGS sequence"/>
</dbReference>
<dbReference type="eggNOG" id="ENOG502RXMS">
    <property type="taxonomic scope" value="Eukaryota"/>
</dbReference>
<dbReference type="RefSeq" id="XP_001748351.1">
    <property type="nucleotide sequence ID" value="XM_001748299.1"/>
</dbReference>
<keyword evidence="2" id="KW-1185">Reference proteome</keyword>
<gene>
    <name evidence="1" type="ORF">MONBRDRAFT_27941</name>
</gene>
<dbReference type="EMBL" id="CH991563">
    <property type="protein sequence ID" value="EDQ86806.1"/>
    <property type="molecule type" value="Genomic_DNA"/>
</dbReference>
<dbReference type="Gene3D" id="3.30.2310.50">
    <property type="entry name" value="Protein of unknown function (DUF3228), domain 1"/>
    <property type="match status" value="2"/>
</dbReference>
<organism evidence="1 2">
    <name type="scientific">Monosiga brevicollis</name>
    <name type="common">Choanoflagellate</name>
    <dbReference type="NCBI Taxonomy" id="81824"/>
    <lineage>
        <taxon>Eukaryota</taxon>
        <taxon>Choanoflagellata</taxon>
        <taxon>Craspedida</taxon>
        <taxon>Salpingoecidae</taxon>
        <taxon>Monosiga</taxon>
    </lineage>
</organism>
<dbReference type="STRING" id="81824.A9V6H0"/>
<protein>
    <recommendedName>
        <fullName evidence="3">Flagellar associated protein</fullName>
    </recommendedName>
</protein>
<name>A9V6H0_MONBE</name>
<accession>A9V6H0</accession>
<dbReference type="KEGG" id="mbr:MONBRDRAFT_27941"/>